<name>A0A517VPH8_9PLAN</name>
<dbReference type="InterPro" id="IPR014729">
    <property type="entry name" value="Rossmann-like_a/b/a_fold"/>
</dbReference>
<dbReference type="PROSITE" id="PS00178">
    <property type="entry name" value="AA_TRNA_LIGASE_I"/>
    <property type="match status" value="1"/>
</dbReference>
<keyword evidence="14 16" id="KW-0030">Aminoacyl-tRNA synthetase</keyword>
<feature type="binding site" evidence="16">
    <location>
        <position position="157"/>
    </location>
    <ligand>
        <name>Zn(2+)</name>
        <dbReference type="ChEBI" id="CHEBI:29105"/>
    </ligand>
</feature>
<reference evidence="18 19" key="1">
    <citation type="submission" date="2019-03" db="EMBL/GenBank/DDBJ databases">
        <title>Deep-cultivation of Planctomycetes and their phenomic and genomic characterization uncovers novel biology.</title>
        <authorList>
            <person name="Wiegand S."/>
            <person name="Jogler M."/>
            <person name="Boedeker C."/>
            <person name="Pinto D."/>
            <person name="Vollmers J."/>
            <person name="Rivas-Marin E."/>
            <person name="Kohn T."/>
            <person name="Peeters S.H."/>
            <person name="Heuer A."/>
            <person name="Rast P."/>
            <person name="Oberbeckmann S."/>
            <person name="Bunk B."/>
            <person name="Jeske O."/>
            <person name="Meyerdierks A."/>
            <person name="Storesund J.E."/>
            <person name="Kallscheuer N."/>
            <person name="Luecker S."/>
            <person name="Lage O.M."/>
            <person name="Pohl T."/>
            <person name="Merkel B.J."/>
            <person name="Hornburger P."/>
            <person name="Mueller R.-W."/>
            <person name="Bruemmer F."/>
            <person name="Labrenz M."/>
            <person name="Spormann A.M."/>
            <person name="Op den Camp H."/>
            <person name="Overmann J."/>
            <person name="Amann R."/>
            <person name="Jetten M.S.M."/>
            <person name="Mascher T."/>
            <person name="Medema M.H."/>
            <person name="Devos D.P."/>
            <person name="Kaster A.-K."/>
            <person name="Ovreas L."/>
            <person name="Rohde M."/>
            <person name="Galperin M.Y."/>
            <person name="Jogler C."/>
        </authorList>
    </citation>
    <scope>NUCLEOTIDE SEQUENCE [LARGE SCALE GENOMIC DNA]</scope>
    <source>
        <strain evidence="18 19">V144</strain>
    </source>
</reference>
<evidence type="ECO:0000256" key="12">
    <source>
        <dbReference type="ARBA" id="ARBA00022884"/>
    </source>
</evidence>
<proteinExistence type="inferred from homology"/>
<feature type="short sequence motif" description="'HIGH' region" evidence="16">
    <location>
        <begin position="13"/>
        <end position="23"/>
    </location>
</feature>
<keyword evidence="9 16" id="KW-0547">Nucleotide-binding</keyword>
<dbReference type="Gene3D" id="2.20.28.20">
    <property type="entry name" value="Methionyl-tRNA synthetase, Zn-domain"/>
    <property type="match status" value="1"/>
</dbReference>
<keyword evidence="8 16" id="KW-0479">Metal-binding</keyword>
<dbReference type="InterPro" id="IPR015413">
    <property type="entry name" value="Methionyl/Leucyl_tRNA_Synth"/>
</dbReference>
<dbReference type="GO" id="GO:0005829">
    <property type="term" value="C:cytosol"/>
    <property type="evidence" value="ECO:0007669"/>
    <property type="project" value="TreeGrafter"/>
</dbReference>
<evidence type="ECO:0000256" key="15">
    <source>
        <dbReference type="ARBA" id="ARBA00047364"/>
    </source>
</evidence>
<keyword evidence="13 16" id="KW-0648">Protein biosynthesis</keyword>
<evidence type="ECO:0000256" key="13">
    <source>
        <dbReference type="ARBA" id="ARBA00022917"/>
    </source>
</evidence>
<evidence type="ECO:0000256" key="7">
    <source>
        <dbReference type="ARBA" id="ARBA00022598"/>
    </source>
</evidence>
<evidence type="ECO:0000256" key="4">
    <source>
        <dbReference type="ARBA" id="ARBA00011738"/>
    </source>
</evidence>
<dbReference type="CDD" id="cd02800">
    <property type="entry name" value="tRNA_bind_EcMetRS_like"/>
    <property type="match status" value="1"/>
</dbReference>
<dbReference type="InterPro" id="IPR014758">
    <property type="entry name" value="Met-tRNA_synth"/>
</dbReference>
<dbReference type="InterPro" id="IPR012340">
    <property type="entry name" value="NA-bd_OB-fold"/>
</dbReference>
<dbReference type="PROSITE" id="PS50886">
    <property type="entry name" value="TRBD"/>
    <property type="match status" value="1"/>
</dbReference>
<dbReference type="PRINTS" id="PR01041">
    <property type="entry name" value="TRNASYNTHMET"/>
</dbReference>
<dbReference type="Proteomes" id="UP000318704">
    <property type="component" value="Chromosome"/>
</dbReference>
<dbReference type="AlphaFoldDB" id="A0A517VPH8"/>
<dbReference type="Gene3D" id="3.40.50.620">
    <property type="entry name" value="HUPs"/>
    <property type="match status" value="1"/>
</dbReference>
<comment type="catalytic activity">
    <reaction evidence="15 16">
        <text>tRNA(Met) + L-methionine + ATP = L-methionyl-tRNA(Met) + AMP + diphosphate</text>
        <dbReference type="Rhea" id="RHEA:13481"/>
        <dbReference type="Rhea" id="RHEA-COMP:9667"/>
        <dbReference type="Rhea" id="RHEA-COMP:9698"/>
        <dbReference type="ChEBI" id="CHEBI:30616"/>
        <dbReference type="ChEBI" id="CHEBI:33019"/>
        <dbReference type="ChEBI" id="CHEBI:57844"/>
        <dbReference type="ChEBI" id="CHEBI:78442"/>
        <dbReference type="ChEBI" id="CHEBI:78530"/>
        <dbReference type="ChEBI" id="CHEBI:456215"/>
        <dbReference type="EC" id="6.1.1.10"/>
    </reaction>
</comment>
<evidence type="ECO:0000256" key="8">
    <source>
        <dbReference type="ARBA" id="ARBA00022723"/>
    </source>
</evidence>
<dbReference type="EMBL" id="CP037920">
    <property type="protein sequence ID" value="QDT94918.1"/>
    <property type="molecule type" value="Genomic_DNA"/>
</dbReference>
<dbReference type="FunFam" id="2.20.28.20:FF:000001">
    <property type="entry name" value="Methionine--tRNA ligase"/>
    <property type="match status" value="1"/>
</dbReference>
<evidence type="ECO:0000313" key="18">
    <source>
        <dbReference type="EMBL" id="QDT94918.1"/>
    </source>
</evidence>
<dbReference type="NCBIfam" id="TIGR00399">
    <property type="entry name" value="metG_C_term"/>
    <property type="match status" value="1"/>
</dbReference>
<dbReference type="Gene3D" id="2.40.50.140">
    <property type="entry name" value="Nucleic acid-binding proteins"/>
    <property type="match status" value="1"/>
</dbReference>
<dbReference type="FunFam" id="2.40.50.140:FF:000042">
    <property type="entry name" value="Methionine--tRNA ligase"/>
    <property type="match status" value="1"/>
</dbReference>
<dbReference type="InterPro" id="IPR001412">
    <property type="entry name" value="aa-tRNA-synth_I_CS"/>
</dbReference>
<sequence>MTQRRILVTAALPYANGDIHIGHLVEYIQTDIWVRFQKLRGHECRFFCADDTHGTAIMIRARQEGRSEEALIADVREKHVADFSGFNIEFDNYGSTNSEQNRRLCHEFWSALLEAGLVHEKEVTQLFDVQENTFLADRFVKGTCPKCKATDQYGDNCDKCGSTYTPADLTDPISTLSNTTPEVRTANHLFVRIEDLHEFLEEWTQSGQHLQTEVANYLKGHFLGDPLRDWDISRPEPYFGFEIPDSPGNYWYVWFDAPIGYIASTLEWCEKTGEDFDLWWKNPETEVHHFIGKDITYFHTLFWPAMLKTASFNLPEKVHIHGFLSVDGEKMAKSKGTFIKAATYLNHLDPACLRYYYATKLGPRLDDLDLNLEEFVQKVNSDLVGKVVNLASRSAKFVAKTGLSATYPDDGDLFEYAASRSETIAAAYEICDYNGAMREILALADRANKFVEDQKPWELRKDESRQQELQDICTIALNLFRQIIIYLTPVLPRLSAQTSELLNDPITNWGQAQTPLTGTPVNKFQHLFKRIEEKQVQAMTDEVKAEAEAAIQEEAASQWNDSGAALEQEPMSEECTIDDFVKVDLRVARIVSANSVPEADKLLQLTLSLGGSERRNVFAGIKSAYNPEELIGRLVICCANLKPRKMRFGISEGMVLASGPGGKDVFLLTPDEGAVPGQRVH</sequence>
<dbReference type="GO" id="GO:0046872">
    <property type="term" value="F:metal ion binding"/>
    <property type="evidence" value="ECO:0007669"/>
    <property type="project" value="UniProtKB-KW"/>
</dbReference>
<evidence type="ECO:0000259" key="17">
    <source>
        <dbReference type="PROSITE" id="PS50886"/>
    </source>
</evidence>
<dbReference type="Pfam" id="PF01588">
    <property type="entry name" value="tRNA_bind"/>
    <property type="match status" value="1"/>
</dbReference>
<dbReference type="KEGG" id="gaw:V144x_03510"/>
<feature type="binding site" evidence="16">
    <location>
        <position position="160"/>
    </location>
    <ligand>
        <name>Zn(2+)</name>
        <dbReference type="ChEBI" id="CHEBI:29105"/>
    </ligand>
</feature>
<evidence type="ECO:0000256" key="6">
    <source>
        <dbReference type="ARBA" id="ARBA00022555"/>
    </source>
</evidence>
<comment type="cofactor">
    <cofactor evidence="16">
        <name>Zn(2+)</name>
        <dbReference type="ChEBI" id="CHEBI:29105"/>
    </cofactor>
    <text evidence="16">Binds 1 zinc ion per subunit.</text>
</comment>
<comment type="function">
    <text evidence="1 16">Is required not only for elongation of protein synthesis but also for the initiation of all mRNA translation through initiator tRNA(fMet) aminoacylation.</text>
</comment>
<dbReference type="InterPro" id="IPR004495">
    <property type="entry name" value="Met-tRNA-synth_bsu_C"/>
</dbReference>
<feature type="binding site" evidence="16">
    <location>
        <position position="144"/>
    </location>
    <ligand>
        <name>Zn(2+)</name>
        <dbReference type="ChEBI" id="CHEBI:29105"/>
    </ligand>
</feature>
<evidence type="ECO:0000256" key="10">
    <source>
        <dbReference type="ARBA" id="ARBA00022833"/>
    </source>
</evidence>
<feature type="binding site" evidence="16">
    <location>
        <position position="333"/>
    </location>
    <ligand>
        <name>ATP</name>
        <dbReference type="ChEBI" id="CHEBI:30616"/>
    </ligand>
</feature>
<dbReference type="InterPro" id="IPR023458">
    <property type="entry name" value="Met-tRNA_ligase_1"/>
</dbReference>
<evidence type="ECO:0000256" key="9">
    <source>
        <dbReference type="ARBA" id="ARBA00022741"/>
    </source>
</evidence>
<feature type="binding site" evidence="16">
    <location>
        <position position="147"/>
    </location>
    <ligand>
        <name>Zn(2+)</name>
        <dbReference type="ChEBI" id="CHEBI:29105"/>
    </ligand>
</feature>
<evidence type="ECO:0000256" key="16">
    <source>
        <dbReference type="HAMAP-Rule" id="MF_00098"/>
    </source>
</evidence>
<dbReference type="SUPFAM" id="SSF50249">
    <property type="entry name" value="Nucleic acid-binding proteins"/>
    <property type="match status" value="1"/>
</dbReference>
<dbReference type="HAMAP" id="MF_00098">
    <property type="entry name" value="Met_tRNA_synth_type1"/>
    <property type="match status" value="1"/>
</dbReference>
<evidence type="ECO:0000313" key="19">
    <source>
        <dbReference type="Proteomes" id="UP000318704"/>
    </source>
</evidence>
<dbReference type="EC" id="6.1.1.10" evidence="16"/>
<dbReference type="PANTHER" id="PTHR45765:SF1">
    <property type="entry name" value="METHIONINE--TRNA LIGASE, CYTOPLASMIC"/>
    <property type="match status" value="1"/>
</dbReference>
<dbReference type="PANTHER" id="PTHR45765">
    <property type="entry name" value="METHIONINE--TRNA LIGASE"/>
    <property type="match status" value="1"/>
</dbReference>
<dbReference type="Gene3D" id="1.10.730.10">
    <property type="entry name" value="Isoleucyl-tRNA Synthetase, Domain 1"/>
    <property type="match status" value="1"/>
</dbReference>
<dbReference type="GO" id="GO:0005524">
    <property type="term" value="F:ATP binding"/>
    <property type="evidence" value="ECO:0007669"/>
    <property type="project" value="UniProtKB-UniRule"/>
</dbReference>
<protein>
    <recommendedName>
        <fullName evidence="16">Methionine--tRNA ligase</fullName>
        <ecNumber evidence="16">6.1.1.10</ecNumber>
    </recommendedName>
    <alternativeName>
        <fullName evidence="16">Methionyl-tRNA synthetase</fullName>
        <shortName evidence="16">MetRS</shortName>
    </alternativeName>
</protein>
<dbReference type="SUPFAM" id="SSF57770">
    <property type="entry name" value="Methionyl-tRNA synthetase (MetRS), Zn-domain"/>
    <property type="match status" value="1"/>
</dbReference>
<keyword evidence="11 16" id="KW-0067">ATP-binding</keyword>
<comment type="subcellular location">
    <subcellularLocation>
        <location evidence="2 16">Cytoplasm</location>
    </subcellularLocation>
</comment>
<dbReference type="InterPro" id="IPR009080">
    <property type="entry name" value="tRNAsynth_Ia_anticodon-bd"/>
</dbReference>
<gene>
    <name evidence="16 18" type="primary">metG</name>
    <name evidence="18" type="ORF">V144x_03510</name>
</gene>
<comment type="subunit">
    <text evidence="4 16">Homodimer.</text>
</comment>
<dbReference type="CDD" id="cd00814">
    <property type="entry name" value="MetRS_core"/>
    <property type="match status" value="1"/>
</dbReference>
<evidence type="ECO:0000256" key="5">
    <source>
        <dbReference type="ARBA" id="ARBA00022490"/>
    </source>
</evidence>
<evidence type="ECO:0000256" key="2">
    <source>
        <dbReference type="ARBA" id="ARBA00004496"/>
    </source>
</evidence>
<dbReference type="InterPro" id="IPR033911">
    <property type="entry name" value="MetRS_core"/>
</dbReference>
<dbReference type="CDD" id="cd07957">
    <property type="entry name" value="Anticodon_Ia_Met"/>
    <property type="match status" value="1"/>
</dbReference>
<dbReference type="GO" id="GO:0006431">
    <property type="term" value="P:methionyl-tRNA aminoacylation"/>
    <property type="evidence" value="ECO:0007669"/>
    <property type="project" value="UniProtKB-UniRule"/>
</dbReference>
<dbReference type="SUPFAM" id="SSF47323">
    <property type="entry name" value="Anticodon-binding domain of a subclass of class I aminoacyl-tRNA synthetases"/>
    <property type="match status" value="1"/>
</dbReference>
<accession>A0A517VPH8</accession>
<dbReference type="Pfam" id="PF19303">
    <property type="entry name" value="Anticodon_3"/>
    <property type="match status" value="1"/>
</dbReference>
<keyword evidence="10 16" id="KW-0862">Zinc</keyword>
<keyword evidence="6 16" id="KW-0820">tRNA-binding</keyword>
<dbReference type="InterPro" id="IPR041872">
    <property type="entry name" value="Anticodon_Met"/>
</dbReference>
<dbReference type="InterPro" id="IPR002547">
    <property type="entry name" value="tRNA-bd_dom"/>
</dbReference>
<dbReference type="GO" id="GO:0000049">
    <property type="term" value="F:tRNA binding"/>
    <property type="evidence" value="ECO:0007669"/>
    <property type="project" value="UniProtKB-UniRule"/>
</dbReference>
<evidence type="ECO:0000256" key="14">
    <source>
        <dbReference type="ARBA" id="ARBA00023146"/>
    </source>
</evidence>
<dbReference type="InterPro" id="IPR029038">
    <property type="entry name" value="MetRS_Zn"/>
</dbReference>
<evidence type="ECO:0000256" key="11">
    <source>
        <dbReference type="ARBA" id="ARBA00022840"/>
    </source>
</evidence>
<comment type="similarity">
    <text evidence="3 16">Belongs to the class-I aminoacyl-tRNA synthetase family. MetG type 1 subfamily.</text>
</comment>
<evidence type="ECO:0000256" key="3">
    <source>
        <dbReference type="ARBA" id="ARBA00008258"/>
    </source>
</evidence>
<dbReference type="NCBIfam" id="NF001100">
    <property type="entry name" value="PRK00133.1"/>
    <property type="match status" value="1"/>
</dbReference>
<dbReference type="RefSeq" id="WP_144980439.1">
    <property type="nucleotide sequence ID" value="NZ_CP037920.1"/>
</dbReference>
<comment type="caution">
    <text evidence="16">Lacks conserved residue(s) required for the propagation of feature annotation.</text>
</comment>
<dbReference type="Pfam" id="PF09334">
    <property type="entry name" value="tRNA-synt_1g"/>
    <property type="match status" value="1"/>
</dbReference>
<dbReference type="GO" id="GO:0004825">
    <property type="term" value="F:methionine-tRNA ligase activity"/>
    <property type="evidence" value="ECO:0007669"/>
    <property type="project" value="UniProtKB-UniRule"/>
</dbReference>
<keyword evidence="12 16" id="KW-0694">RNA-binding</keyword>
<keyword evidence="7 16" id="KW-0436">Ligase</keyword>
<dbReference type="SUPFAM" id="SSF52374">
    <property type="entry name" value="Nucleotidylyl transferase"/>
    <property type="match status" value="1"/>
</dbReference>
<dbReference type="NCBIfam" id="TIGR00398">
    <property type="entry name" value="metG"/>
    <property type="match status" value="1"/>
</dbReference>
<keyword evidence="5 16" id="KW-0963">Cytoplasm</keyword>
<organism evidence="18 19">
    <name type="scientific">Gimesia aquarii</name>
    <dbReference type="NCBI Taxonomy" id="2527964"/>
    <lineage>
        <taxon>Bacteria</taxon>
        <taxon>Pseudomonadati</taxon>
        <taxon>Planctomycetota</taxon>
        <taxon>Planctomycetia</taxon>
        <taxon>Planctomycetales</taxon>
        <taxon>Planctomycetaceae</taxon>
        <taxon>Gimesia</taxon>
    </lineage>
</organism>
<evidence type="ECO:0000256" key="1">
    <source>
        <dbReference type="ARBA" id="ARBA00003314"/>
    </source>
</evidence>
<feature type="domain" description="TRNA-binding" evidence="17">
    <location>
        <begin position="579"/>
        <end position="681"/>
    </location>
</feature>